<dbReference type="Pfam" id="PF02630">
    <property type="entry name" value="SCO1-SenC"/>
    <property type="match status" value="1"/>
</dbReference>
<feature type="chain" id="PRO_5012141405" evidence="5">
    <location>
        <begin position="25"/>
        <end position="205"/>
    </location>
</feature>
<keyword evidence="8" id="KW-1185">Reference proteome</keyword>
<dbReference type="FunFam" id="3.40.30.10:FF:000013">
    <property type="entry name" value="Blast:Protein SCO1 homolog, mitochondrial"/>
    <property type="match status" value="1"/>
</dbReference>
<feature type="disulfide bond" description="Redox-active" evidence="4">
    <location>
        <begin position="81"/>
        <end position="85"/>
    </location>
</feature>
<feature type="binding site" evidence="3">
    <location>
        <position position="168"/>
    </location>
    <ligand>
        <name>Cu cation</name>
        <dbReference type="ChEBI" id="CHEBI:23378"/>
    </ligand>
</feature>
<dbReference type="PROSITE" id="PS51257">
    <property type="entry name" value="PROKAR_LIPOPROTEIN"/>
    <property type="match status" value="1"/>
</dbReference>
<evidence type="ECO:0000259" key="6">
    <source>
        <dbReference type="PROSITE" id="PS51352"/>
    </source>
</evidence>
<evidence type="ECO:0000256" key="4">
    <source>
        <dbReference type="PIRSR" id="PIRSR603782-2"/>
    </source>
</evidence>
<evidence type="ECO:0000256" key="1">
    <source>
        <dbReference type="ARBA" id="ARBA00010996"/>
    </source>
</evidence>
<evidence type="ECO:0000313" key="7">
    <source>
        <dbReference type="EMBL" id="OLP06022.1"/>
    </source>
</evidence>
<dbReference type="Proteomes" id="UP000185911">
    <property type="component" value="Unassembled WGS sequence"/>
</dbReference>
<dbReference type="GO" id="GO:0046872">
    <property type="term" value="F:metal ion binding"/>
    <property type="evidence" value="ECO:0007669"/>
    <property type="project" value="UniProtKB-KW"/>
</dbReference>
<dbReference type="RefSeq" id="WP_075586547.1">
    <property type="nucleotide sequence ID" value="NZ_MSYM01000013.1"/>
</dbReference>
<sequence length="205" mass="22574">MTFTNRNRVQVLAGTALALLVALAGGCSRSDEPVVGQFKGLDITGVPYGKDFKLTDHNNQERTLADFKGKVVMLYFGFVQCPDVCPTALTRAVETKQLLGADGERLQVIFVTVDPERDTAPILKAYMDAFDPSFLALSTDAQHTRETADSFKAYYKKVPTGSSYTMDHSALSYLFDPSGNLRVAMRHEQTAKDYAHDIALLLKTP</sequence>
<dbReference type="Gene3D" id="3.40.30.10">
    <property type="entry name" value="Glutaredoxin"/>
    <property type="match status" value="1"/>
</dbReference>
<organism evidence="7 8">
    <name type="scientific">Rhodoferax antarcticus ANT.BR</name>
    <dbReference type="NCBI Taxonomy" id="1111071"/>
    <lineage>
        <taxon>Bacteria</taxon>
        <taxon>Pseudomonadati</taxon>
        <taxon>Pseudomonadota</taxon>
        <taxon>Betaproteobacteria</taxon>
        <taxon>Burkholderiales</taxon>
        <taxon>Comamonadaceae</taxon>
        <taxon>Rhodoferax</taxon>
    </lineage>
</organism>
<dbReference type="EMBL" id="MSYM01000013">
    <property type="protein sequence ID" value="OLP06022.1"/>
    <property type="molecule type" value="Genomic_DNA"/>
</dbReference>
<feature type="binding site" evidence="3">
    <location>
        <position position="85"/>
    </location>
    <ligand>
        <name>Cu cation</name>
        <dbReference type="ChEBI" id="CHEBI:23378"/>
    </ligand>
</feature>
<dbReference type="STRING" id="81479.RA876_05485"/>
<proteinExistence type="inferred from homology"/>
<dbReference type="PANTHER" id="PTHR12151">
    <property type="entry name" value="ELECTRON TRANSPORT PROTIN SCO1/SENC FAMILY MEMBER"/>
    <property type="match status" value="1"/>
</dbReference>
<keyword evidence="3" id="KW-0479">Metal-binding</keyword>
<name>A0A1Q8YDE2_9BURK</name>
<dbReference type="InterPro" id="IPR003782">
    <property type="entry name" value="SCO1/SenC"/>
</dbReference>
<accession>A0A1Q8YDE2</accession>
<evidence type="ECO:0000256" key="2">
    <source>
        <dbReference type="ARBA" id="ARBA00023008"/>
    </source>
</evidence>
<dbReference type="AlphaFoldDB" id="A0A1Q8YDE2"/>
<dbReference type="InterPro" id="IPR013766">
    <property type="entry name" value="Thioredoxin_domain"/>
</dbReference>
<feature type="binding site" evidence="3">
    <location>
        <position position="81"/>
    </location>
    <ligand>
        <name>Cu cation</name>
        <dbReference type="ChEBI" id="CHEBI:23378"/>
    </ligand>
</feature>
<comment type="caution">
    <text evidence="7">The sequence shown here is derived from an EMBL/GenBank/DDBJ whole genome shotgun (WGS) entry which is preliminary data.</text>
</comment>
<feature type="signal peptide" evidence="5">
    <location>
        <begin position="1"/>
        <end position="24"/>
    </location>
</feature>
<dbReference type="SUPFAM" id="SSF52833">
    <property type="entry name" value="Thioredoxin-like"/>
    <property type="match status" value="1"/>
</dbReference>
<keyword evidence="2 3" id="KW-0186">Copper</keyword>
<reference evidence="7 8" key="1">
    <citation type="submission" date="2017-01" db="EMBL/GenBank/DDBJ databases">
        <title>Genome sequence of Rhodoferax antarcticus ANT.BR, a psychrophilic purple nonsulfur bacterium from an Antarctic microbial mat.</title>
        <authorList>
            <person name="Baker J."/>
            <person name="Riester C."/>
            <person name="Skinner B."/>
            <person name="Newell A."/>
            <person name="Swingley W."/>
            <person name="Madigan M."/>
            <person name="Jung D."/>
            <person name="Asao M."/>
            <person name="Chen M."/>
            <person name="Loughlin P."/>
            <person name="Pan H."/>
            <person name="Lin S."/>
            <person name="Li N."/>
            <person name="Shaw J."/>
            <person name="Prado M."/>
            <person name="Sherman C."/>
            <person name="Li X."/>
            <person name="Tang J."/>
            <person name="Blankenship R."/>
            <person name="Zhao T."/>
            <person name="Touchman J."/>
            <person name="Sattley M."/>
        </authorList>
    </citation>
    <scope>NUCLEOTIDE SEQUENCE [LARGE SCALE GENOMIC DNA]</scope>
    <source>
        <strain evidence="7 8">ANT.BR</strain>
    </source>
</reference>
<dbReference type="CDD" id="cd02968">
    <property type="entry name" value="SCO"/>
    <property type="match status" value="1"/>
</dbReference>
<evidence type="ECO:0000313" key="8">
    <source>
        <dbReference type="Proteomes" id="UP000185911"/>
    </source>
</evidence>
<keyword evidence="5" id="KW-0732">Signal</keyword>
<dbReference type="PROSITE" id="PS51352">
    <property type="entry name" value="THIOREDOXIN_2"/>
    <property type="match status" value="1"/>
</dbReference>
<protein>
    <submittedName>
        <fullName evidence="7">Electron transport protein SCO1/SenC family protein</fullName>
    </submittedName>
</protein>
<comment type="similarity">
    <text evidence="1">Belongs to the SCO1/2 family.</text>
</comment>
<keyword evidence="4" id="KW-1015">Disulfide bond</keyword>
<dbReference type="InterPro" id="IPR036249">
    <property type="entry name" value="Thioredoxin-like_sf"/>
</dbReference>
<feature type="domain" description="Thioredoxin" evidence="6">
    <location>
        <begin position="43"/>
        <end position="203"/>
    </location>
</feature>
<evidence type="ECO:0000256" key="5">
    <source>
        <dbReference type="SAM" id="SignalP"/>
    </source>
</evidence>
<dbReference type="PANTHER" id="PTHR12151:SF25">
    <property type="entry name" value="LINALOOL DEHYDRATASE_ISOMERASE DOMAIN-CONTAINING PROTEIN"/>
    <property type="match status" value="1"/>
</dbReference>
<gene>
    <name evidence="7" type="ORF">BLL52_2252</name>
</gene>
<evidence type="ECO:0000256" key="3">
    <source>
        <dbReference type="PIRSR" id="PIRSR603782-1"/>
    </source>
</evidence>